<sequence>MFPIDSNLTSSLISSNIARCTSLSPPIPNLAPPTSSISSLKMRQTFFVWGISNSSRTSPQRVTEITHCRLLVRAASFRYEEGRSALPWAAQCRG</sequence>
<evidence type="ECO:0000313" key="1">
    <source>
        <dbReference type="EMBL" id="GMT17739.1"/>
    </source>
</evidence>
<dbReference type="AlphaFoldDB" id="A0AAV5VIY1"/>
<dbReference type="Proteomes" id="UP001432322">
    <property type="component" value="Unassembled WGS sequence"/>
</dbReference>
<gene>
    <name evidence="2" type="ORF">PFISCL1PPCAC_15476</name>
    <name evidence="1" type="ORF">PFISCL1PPCAC_9036</name>
</gene>
<keyword evidence="3" id="KW-1185">Reference proteome</keyword>
<protein>
    <submittedName>
        <fullName evidence="1">Uncharacterized protein</fullName>
    </submittedName>
</protein>
<accession>A0AAV5VIY1</accession>
<evidence type="ECO:0000313" key="2">
    <source>
        <dbReference type="EMBL" id="GMT24179.1"/>
    </source>
</evidence>
<evidence type="ECO:0000313" key="3">
    <source>
        <dbReference type="Proteomes" id="UP001432322"/>
    </source>
</evidence>
<proteinExistence type="predicted"/>
<dbReference type="EMBL" id="BTSY01000004">
    <property type="protein sequence ID" value="GMT24179.1"/>
    <property type="molecule type" value="Genomic_DNA"/>
</dbReference>
<organism evidence="1 3">
    <name type="scientific">Pristionchus fissidentatus</name>
    <dbReference type="NCBI Taxonomy" id="1538716"/>
    <lineage>
        <taxon>Eukaryota</taxon>
        <taxon>Metazoa</taxon>
        <taxon>Ecdysozoa</taxon>
        <taxon>Nematoda</taxon>
        <taxon>Chromadorea</taxon>
        <taxon>Rhabditida</taxon>
        <taxon>Rhabditina</taxon>
        <taxon>Diplogasteromorpha</taxon>
        <taxon>Diplogasteroidea</taxon>
        <taxon>Neodiplogasteridae</taxon>
        <taxon>Pristionchus</taxon>
    </lineage>
</organism>
<reference evidence="1" key="1">
    <citation type="submission" date="2023-10" db="EMBL/GenBank/DDBJ databases">
        <title>Genome assembly of Pristionchus species.</title>
        <authorList>
            <person name="Yoshida K."/>
            <person name="Sommer R.J."/>
        </authorList>
    </citation>
    <scope>NUCLEOTIDE SEQUENCE</scope>
    <source>
        <strain evidence="1">RS5133</strain>
    </source>
</reference>
<dbReference type="EMBL" id="BTSY01000003">
    <property type="protein sequence ID" value="GMT17739.1"/>
    <property type="molecule type" value="Genomic_DNA"/>
</dbReference>
<comment type="caution">
    <text evidence="1">The sequence shown here is derived from an EMBL/GenBank/DDBJ whole genome shotgun (WGS) entry which is preliminary data.</text>
</comment>
<name>A0AAV5VIY1_9BILA</name>